<dbReference type="STRING" id="1172567.WQO_03510"/>
<dbReference type="NCBIfam" id="TIGR01509">
    <property type="entry name" value="HAD-SF-IA-v3"/>
    <property type="match status" value="1"/>
</dbReference>
<dbReference type="AlphaFoldDB" id="A0A0U3M6V0"/>
<dbReference type="Proteomes" id="UP000064183">
    <property type="component" value="Chromosome"/>
</dbReference>
<proteinExistence type="predicted"/>
<dbReference type="SFLD" id="SFLDG01129">
    <property type="entry name" value="C1.5:_HAD__Beta-PGM__Phosphata"/>
    <property type="match status" value="1"/>
</dbReference>
<evidence type="ECO:0000256" key="1">
    <source>
        <dbReference type="SAM" id="MobiDB-lite"/>
    </source>
</evidence>
<dbReference type="SUPFAM" id="SSF56784">
    <property type="entry name" value="HAD-like"/>
    <property type="match status" value="1"/>
</dbReference>
<protein>
    <submittedName>
        <fullName evidence="2">Hydrolase</fullName>
    </submittedName>
</protein>
<dbReference type="InterPro" id="IPR023198">
    <property type="entry name" value="PGP-like_dom2"/>
</dbReference>
<dbReference type="Gene3D" id="3.40.50.1000">
    <property type="entry name" value="HAD superfamily/HAD-like"/>
    <property type="match status" value="1"/>
</dbReference>
<dbReference type="Gene3D" id="1.10.150.240">
    <property type="entry name" value="Putative phosphatase, domain 2"/>
    <property type="match status" value="1"/>
</dbReference>
<feature type="region of interest" description="Disordered" evidence="1">
    <location>
        <begin position="1"/>
        <end position="31"/>
    </location>
</feature>
<dbReference type="InterPro" id="IPR036412">
    <property type="entry name" value="HAD-like_sf"/>
</dbReference>
<dbReference type="SFLD" id="SFLDS00003">
    <property type="entry name" value="Haloacid_Dehalogenase"/>
    <property type="match status" value="1"/>
</dbReference>
<dbReference type="GO" id="GO:0050308">
    <property type="term" value="F:sugar-phosphatase activity"/>
    <property type="evidence" value="ECO:0007669"/>
    <property type="project" value="TreeGrafter"/>
</dbReference>
<dbReference type="InterPro" id="IPR051806">
    <property type="entry name" value="HAD-like_SPP"/>
</dbReference>
<dbReference type="InterPro" id="IPR023214">
    <property type="entry name" value="HAD_sf"/>
</dbReference>
<feature type="compositionally biased region" description="Low complexity" evidence="1">
    <location>
        <begin position="20"/>
        <end position="31"/>
    </location>
</feature>
<dbReference type="PANTHER" id="PTHR43481:SF4">
    <property type="entry name" value="GLYCEROL-1-PHOSPHATE PHOSPHOHYDROLASE 1-RELATED"/>
    <property type="match status" value="1"/>
</dbReference>
<dbReference type="Pfam" id="PF00702">
    <property type="entry name" value="Hydrolase"/>
    <property type="match status" value="1"/>
</dbReference>
<name>A0A0U3M6V0_STRGL</name>
<evidence type="ECO:0000313" key="3">
    <source>
        <dbReference type="Proteomes" id="UP000064183"/>
    </source>
</evidence>
<dbReference type="EMBL" id="CP013738">
    <property type="protein sequence ID" value="ALU92495.1"/>
    <property type="molecule type" value="Genomic_DNA"/>
</dbReference>
<dbReference type="PANTHER" id="PTHR43481">
    <property type="entry name" value="FRUCTOSE-1-PHOSPHATE PHOSPHATASE"/>
    <property type="match status" value="1"/>
</dbReference>
<sequence>MPRSDPRMPHLPPSPSEESGAGTATGAAPGTRGVVFDTDGVLLDSASLHAAAWKVAFDHCIEKLRPDDLRQPPFDADAEYRRLVDGKARLDGARAFLEDRGIVLPAGAPDDQPGCTSIWAVAAAKEQAFTHMLSTRAVPVFDDVAPALRSLRAKGVRCAAASASRHAGDLLEAAGIIGFFDAVVDGRDVARLGLPGKPDPALFLEAASRMGLRPAEAAVVEDAEAGVAAGRRGGFGLVVGLDRTPSAGRAVALHTMGADVVLRDLAALVDELRAERP</sequence>
<organism evidence="2 3">
    <name type="scientific">Streptomyces globisporus C-1027</name>
    <dbReference type="NCBI Taxonomy" id="1172567"/>
    <lineage>
        <taxon>Bacteria</taxon>
        <taxon>Bacillati</taxon>
        <taxon>Actinomycetota</taxon>
        <taxon>Actinomycetes</taxon>
        <taxon>Kitasatosporales</taxon>
        <taxon>Streptomycetaceae</taxon>
        <taxon>Streptomyces</taxon>
    </lineage>
</organism>
<accession>A0A0U3M6V0</accession>
<gene>
    <name evidence="2" type="ORF">WQO_03510</name>
</gene>
<dbReference type="KEGG" id="sgb:WQO_03510"/>
<dbReference type="InterPro" id="IPR006439">
    <property type="entry name" value="HAD-SF_hydro_IA"/>
</dbReference>
<evidence type="ECO:0000313" key="2">
    <source>
        <dbReference type="EMBL" id="ALU92495.1"/>
    </source>
</evidence>
<keyword evidence="2" id="KW-0378">Hydrolase</keyword>
<reference evidence="2 3" key="1">
    <citation type="journal article" date="2012" name="J. Bacteriol.">
        <title>Draft genome sequence of Streptomyces globisporus C-1027, which produces an antitumor antibiotic consisting of a nine-membered enediyne with a chromoprotein.</title>
        <authorList>
            <person name="Wang L."/>
            <person name="Wang S."/>
            <person name="He Q."/>
            <person name="Yu T."/>
            <person name="Li Q."/>
            <person name="Hong B."/>
        </authorList>
    </citation>
    <scope>NUCLEOTIDE SEQUENCE [LARGE SCALE GENOMIC DNA]</scope>
    <source>
        <strain evidence="2 3">C-1027</strain>
    </source>
</reference>